<feature type="compositionally biased region" description="Polar residues" evidence="1">
    <location>
        <begin position="7"/>
        <end position="22"/>
    </location>
</feature>
<protein>
    <submittedName>
        <fullName evidence="2">Uncharacterized protein</fullName>
    </submittedName>
</protein>
<evidence type="ECO:0000313" key="3">
    <source>
        <dbReference type="Proteomes" id="UP001152888"/>
    </source>
</evidence>
<comment type="caution">
    <text evidence="2">The sequence shown here is derived from an EMBL/GenBank/DDBJ whole genome shotgun (WGS) entry which is preliminary data.</text>
</comment>
<reference evidence="2" key="1">
    <citation type="submission" date="2022-03" db="EMBL/GenBank/DDBJ databases">
        <authorList>
            <person name="Sayadi A."/>
        </authorList>
    </citation>
    <scope>NUCLEOTIDE SEQUENCE</scope>
</reference>
<proteinExistence type="predicted"/>
<evidence type="ECO:0000313" key="2">
    <source>
        <dbReference type="EMBL" id="CAH1975822.1"/>
    </source>
</evidence>
<feature type="region of interest" description="Disordered" evidence="1">
    <location>
        <begin position="1"/>
        <end position="27"/>
    </location>
</feature>
<name>A0A9P0KK34_ACAOB</name>
<gene>
    <name evidence="2" type="ORF">ACAOBT_LOCUS11813</name>
</gene>
<accession>A0A9P0KK34</accession>
<dbReference type="Proteomes" id="UP001152888">
    <property type="component" value="Unassembled WGS sequence"/>
</dbReference>
<evidence type="ECO:0000256" key="1">
    <source>
        <dbReference type="SAM" id="MobiDB-lite"/>
    </source>
</evidence>
<organism evidence="2 3">
    <name type="scientific">Acanthoscelides obtectus</name>
    <name type="common">Bean weevil</name>
    <name type="synonym">Bruchus obtectus</name>
    <dbReference type="NCBI Taxonomy" id="200917"/>
    <lineage>
        <taxon>Eukaryota</taxon>
        <taxon>Metazoa</taxon>
        <taxon>Ecdysozoa</taxon>
        <taxon>Arthropoda</taxon>
        <taxon>Hexapoda</taxon>
        <taxon>Insecta</taxon>
        <taxon>Pterygota</taxon>
        <taxon>Neoptera</taxon>
        <taxon>Endopterygota</taxon>
        <taxon>Coleoptera</taxon>
        <taxon>Polyphaga</taxon>
        <taxon>Cucujiformia</taxon>
        <taxon>Chrysomeloidea</taxon>
        <taxon>Chrysomelidae</taxon>
        <taxon>Bruchinae</taxon>
        <taxon>Bruchini</taxon>
        <taxon>Acanthoscelides</taxon>
    </lineage>
</organism>
<dbReference type="EMBL" id="CAKOFQ010006840">
    <property type="protein sequence ID" value="CAH1975822.1"/>
    <property type="molecule type" value="Genomic_DNA"/>
</dbReference>
<sequence length="66" mass="7402">MARRAPSSRTPIDEATTTNSHVSPIPLHASMSKIKTHRIVLNVESARQRTSPYCSSYYGLSSRSRR</sequence>
<keyword evidence="3" id="KW-1185">Reference proteome</keyword>
<dbReference type="AlphaFoldDB" id="A0A9P0KK34"/>